<dbReference type="GeneID" id="136817350"/>
<keyword evidence="3" id="KW-1185">Reference proteome</keyword>
<feature type="compositionally biased region" description="Polar residues" evidence="1">
    <location>
        <begin position="35"/>
        <end position="56"/>
    </location>
</feature>
<name>A0A7M5WQN3_9CNID</name>
<protein>
    <submittedName>
        <fullName evidence="2">Uncharacterized protein</fullName>
    </submittedName>
</protein>
<feature type="region of interest" description="Disordered" evidence="1">
    <location>
        <begin position="17"/>
        <end position="84"/>
    </location>
</feature>
<evidence type="ECO:0000313" key="2">
    <source>
        <dbReference type="EnsemblMetazoa" id="CLYHEMP002624.2"/>
    </source>
</evidence>
<dbReference type="EnsemblMetazoa" id="CLYHEMT002624.2">
    <property type="protein sequence ID" value="CLYHEMP002624.2"/>
    <property type="gene ID" value="CLYHEMG002624"/>
</dbReference>
<feature type="region of interest" description="Disordered" evidence="1">
    <location>
        <begin position="332"/>
        <end position="361"/>
    </location>
</feature>
<feature type="region of interest" description="Disordered" evidence="1">
    <location>
        <begin position="101"/>
        <end position="133"/>
    </location>
</feature>
<feature type="compositionally biased region" description="Low complexity" evidence="1">
    <location>
        <begin position="122"/>
        <end position="133"/>
    </location>
</feature>
<proteinExistence type="predicted"/>
<dbReference type="RefSeq" id="XP_066929793.1">
    <property type="nucleotide sequence ID" value="XM_067073692.1"/>
</dbReference>
<feature type="compositionally biased region" description="Basic and acidic residues" evidence="1">
    <location>
        <begin position="346"/>
        <end position="361"/>
    </location>
</feature>
<dbReference type="AlphaFoldDB" id="A0A7M5WQN3"/>
<dbReference type="OrthoDB" id="6036517at2759"/>
<accession>A0A7M5WQN3</accession>
<reference evidence="2" key="1">
    <citation type="submission" date="2021-01" db="UniProtKB">
        <authorList>
            <consortium name="EnsemblMetazoa"/>
        </authorList>
    </citation>
    <scope>IDENTIFICATION</scope>
</reference>
<sequence length="372" mass="42766">MSTKKSISFKEFQRSSMNAISRNKVHPKSPYDPVTLQTYESPIAKQATSSPSTPNRNPAKRRKKVFDKKSFLASDSDNDDVDEVFNDEERRTGIMERSINNSNIRNTTDDRIRNSSMSPFAQSTPTNSTQNSTKNEIENLKAVISEMEKKIDRLETRSKAKGKSKLVASNKTKRLVRKCFKDSMDEGDFEEWNLDDRKGAFSNHNKLLSQHIVDSVKGLHPDLENDEIENAVRINFRSKKDTKRKTERNPNYLADCASTSRKETKLNRRLMTLKKFDVDQPTKTAIQTVLCPAMMSSEDEDIQDGEKSFIVRRPSWRAEGVAGVFEKLDQLHKDSQSKHSRYRSLKRCDGPPSDRQEPVWSDKIKKAIDYFN</sequence>
<dbReference type="Proteomes" id="UP000594262">
    <property type="component" value="Unplaced"/>
</dbReference>
<organism evidence="2 3">
    <name type="scientific">Clytia hemisphaerica</name>
    <dbReference type="NCBI Taxonomy" id="252671"/>
    <lineage>
        <taxon>Eukaryota</taxon>
        <taxon>Metazoa</taxon>
        <taxon>Cnidaria</taxon>
        <taxon>Hydrozoa</taxon>
        <taxon>Hydroidolina</taxon>
        <taxon>Leptothecata</taxon>
        <taxon>Obeliida</taxon>
        <taxon>Clytiidae</taxon>
        <taxon>Clytia</taxon>
    </lineage>
</organism>
<evidence type="ECO:0000256" key="1">
    <source>
        <dbReference type="SAM" id="MobiDB-lite"/>
    </source>
</evidence>
<evidence type="ECO:0000313" key="3">
    <source>
        <dbReference type="Proteomes" id="UP000594262"/>
    </source>
</evidence>